<protein>
    <submittedName>
        <fullName evidence="1">Uncharacterized protein</fullName>
    </submittedName>
</protein>
<dbReference type="EMBL" id="JAAOLE020000001">
    <property type="protein sequence ID" value="NVI48211.1"/>
    <property type="molecule type" value="Genomic_DNA"/>
</dbReference>
<evidence type="ECO:0000313" key="1">
    <source>
        <dbReference type="EMBL" id="NVI48211.1"/>
    </source>
</evidence>
<sequence length="138" mass="15285">MTFARTAASFATARAQLLFLGRDLLVELGDLGLERVDLGLELADLRGLGLGRIGVALQRVELLERGFAVLCLVGAGLPQLLDGFELGRLAEIRSIPDVDNLLEFGELRSWLNATEMQLLRDIVKIENMLPSRRRWALT</sequence>
<dbReference type="AlphaFoldDB" id="A0A973W6I0"/>
<dbReference type="RefSeq" id="WP_166214512.1">
    <property type="nucleotide sequence ID" value="NZ_CP088285.1"/>
</dbReference>
<proteinExistence type="predicted"/>
<accession>A0A973W6I0</accession>
<comment type="caution">
    <text evidence="1">The sequence shown here is derived from an EMBL/GenBank/DDBJ whole genome shotgun (WGS) entry which is preliminary data.</text>
</comment>
<organism evidence="1">
    <name type="scientific">Bradyrhizobium septentrionale</name>
    <dbReference type="NCBI Taxonomy" id="1404411"/>
    <lineage>
        <taxon>Bacteria</taxon>
        <taxon>Pseudomonadati</taxon>
        <taxon>Pseudomonadota</taxon>
        <taxon>Alphaproteobacteria</taxon>
        <taxon>Hyphomicrobiales</taxon>
        <taxon>Nitrobacteraceae</taxon>
        <taxon>Bradyrhizobium</taxon>
    </lineage>
</organism>
<gene>
    <name evidence="1" type="ORF">HAP48_035945</name>
</gene>
<name>A0A973W6I0_9BRAD</name>
<reference evidence="1" key="1">
    <citation type="submission" date="2020-06" db="EMBL/GenBank/DDBJ databases">
        <title>Whole Genome Sequence of Bradyrhizobium sp. Strain 1S1.</title>
        <authorList>
            <person name="Bromfield E.S.P."/>
            <person name="Cloutier S."/>
        </authorList>
    </citation>
    <scope>NUCLEOTIDE SEQUENCE [LARGE SCALE GENOMIC DNA]</scope>
    <source>
        <strain evidence="1">1S1</strain>
    </source>
</reference>